<feature type="domain" description="Transposase IS30-like HTH" evidence="1">
    <location>
        <begin position="4"/>
        <end position="41"/>
    </location>
</feature>
<comment type="caution">
    <text evidence="2">The sequence shown here is derived from an EMBL/GenBank/DDBJ whole genome shotgun (WGS) entry which is preliminary data.</text>
</comment>
<evidence type="ECO:0000313" key="2">
    <source>
        <dbReference type="EMBL" id="MBC8430563.1"/>
    </source>
</evidence>
<dbReference type="Proteomes" id="UP000605201">
    <property type="component" value="Unassembled WGS sequence"/>
</dbReference>
<sequence>MRAYTQLTRGKRYQIRALLKAGFSQTEMALYLKVHKSTINRGECGT</sequence>
<accession>A0A8J6NXY2</accession>
<organism evidence="2 3">
    <name type="scientific">Candidatus Desulfatibia vada</name>
    <dbReference type="NCBI Taxonomy" id="2841696"/>
    <lineage>
        <taxon>Bacteria</taxon>
        <taxon>Pseudomonadati</taxon>
        <taxon>Thermodesulfobacteriota</taxon>
        <taxon>Desulfobacteria</taxon>
        <taxon>Desulfobacterales</taxon>
        <taxon>Desulfobacterales incertae sedis</taxon>
        <taxon>Candidatus Desulfatibia</taxon>
    </lineage>
</organism>
<name>A0A8J6NXY2_9BACT</name>
<evidence type="ECO:0000259" key="1">
    <source>
        <dbReference type="Pfam" id="PF13936"/>
    </source>
</evidence>
<evidence type="ECO:0000313" key="3">
    <source>
        <dbReference type="Proteomes" id="UP000605201"/>
    </source>
</evidence>
<dbReference type="InterPro" id="IPR025246">
    <property type="entry name" value="IS30-like_HTH"/>
</dbReference>
<dbReference type="Pfam" id="PF13936">
    <property type="entry name" value="HTH_38"/>
    <property type="match status" value="1"/>
</dbReference>
<dbReference type="EMBL" id="JACNIG010000055">
    <property type="protein sequence ID" value="MBC8430563.1"/>
    <property type="molecule type" value="Genomic_DNA"/>
</dbReference>
<proteinExistence type="predicted"/>
<gene>
    <name evidence="2" type="ORF">H8D96_01460</name>
</gene>
<dbReference type="AlphaFoldDB" id="A0A8J6NXY2"/>
<protein>
    <submittedName>
        <fullName evidence="2">Helix-turn-helix domain-containing protein</fullName>
    </submittedName>
</protein>
<reference evidence="2 3" key="1">
    <citation type="submission" date="2020-08" db="EMBL/GenBank/DDBJ databases">
        <title>Bridging the membrane lipid divide: bacteria of the FCB group superphylum have the potential to synthesize archaeal ether lipids.</title>
        <authorList>
            <person name="Villanueva L."/>
            <person name="Von Meijenfeldt F.A.B."/>
            <person name="Westbye A.B."/>
            <person name="Yadav S."/>
            <person name="Hopmans E.C."/>
            <person name="Dutilh B.E."/>
            <person name="Sinninghe Damste J.S."/>
        </authorList>
    </citation>
    <scope>NUCLEOTIDE SEQUENCE [LARGE SCALE GENOMIC DNA]</scope>
    <source>
        <strain evidence="2">NIOZ-UU17</strain>
    </source>
</reference>